<dbReference type="AlphaFoldDB" id="A0A4Y2TNH2"/>
<dbReference type="OrthoDB" id="6431393at2759"/>
<keyword evidence="2" id="KW-0472">Membrane</keyword>
<feature type="compositionally biased region" description="Pro residues" evidence="1">
    <location>
        <begin position="154"/>
        <end position="164"/>
    </location>
</feature>
<name>A0A4Y2TNH2_ARAVE</name>
<dbReference type="EMBL" id="BGPR01029077">
    <property type="protein sequence ID" value="GBO00646.1"/>
    <property type="molecule type" value="Genomic_DNA"/>
</dbReference>
<keyword evidence="4" id="KW-1185">Reference proteome</keyword>
<comment type="caution">
    <text evidence="3">The sequence shown here is derived from an EMBL/GenBank/DDBJ whole genome shotgun (WGS) entry which is preliminary data.</text>
</comment>
<accession>A0A4Y2TNH2</accession>
<evidence type="ECO:0000256" key="2">
    <source>
        <dbReference type="SAM" id="Phobius"/>
    </source>
</evidence>
<feature type="region of interest" description="Disordered" evidence="1">
    <location>
        <begin position="148"/>
        <end position="168"/>
    </location>
</feature>
<feature type="transmembrane region" description="Helical" evidence="2">
    <location>
        <begin position="187"/>
        <end position="211"/>
    </location>
</feature>
<sequence>MMQAAFQNIKGLPHFGVRWRAFFNPFVPVGIINFYCLVLLANFQVCLIGRRSRPNKEFCYSAKLTHFLSPLSLVKSSKSASRGFLKRKVYENVLGRILPLFETMSGGCTAESPPCEYWCNKLGGTCNASTGICHCPASGTFQGALLSGPSSSPCTPPGKGPHPPANHSAPTSEIRLMYYPDDSQVSFWMYAMISIGTAFVIFVAVTVYLMCQLTRFALSLMHENDHHVWMKGLKKMPVGTELIEELPGMSMKIAMDLYHHHIGNRNIDAEEESGVEI</sequence>
<dbReference type="Proteomes" id="UP000499080">
    <property type="component" value="Unassembled WGS sequence"/>
</dbReference>
<keyword evidence="2" id="KW-0812">Transmembrane</keyword>
<evidence type="ECO:0000313" key="4">
    <source>
        <dbReference type="Proteomes" id="UP000499080"/>
    </source>
</evidence>
<gene>
    <name evidence="3" type="ORF">AVEN_153208_1</name>
</gene>
<organism evidence="3 4">
    <name type="scientific">Araneus ventricosus</name>
    <name type="common">Orbweaver spider</name>
    <name type="synonym">Epeira ventricosa</name>
    <dbReference type="NCBI Taxonomy" id="182803"/>
    <lineage>
        <taxon>Eukaryota</taxon>
        <taxon>Metazoa</taxon>
        <taxon>Ecdysozoa</taxon>
        <taxon>Arthropoda</taxon>
        <taxon>Chelicerata</taxon>
        <taxon>Arachnida</taxon>
        <taxon>Araneae</taxon>
        <taxon>Araneomorphae</taxon>
        <taxon>Entelegynae</taxon>
        <taxon>Araneoidea</taxon>
        <taxon>Araneidae</taxon>
        <taxon>Araneus</taxon>
    </lineage>
</organism>
<evidence type="ECO:0000256" key="1">
    <source>
        <dbReference type="SAM" id="MobiDB-lite"/>
    </source>
</evidence>
<feature type="transmembrane region" description="Helical" evidence="2">
    <location>
        <begin position="21"/>
        <end position="43"/>
    </location>
</feature>
<reference evidence="3 4" key="1">
    <citation type="journal article" date="2019" name="Sci. Rep.">
        <title>Orb-weaving spider Araneus ventricosus genome elucidates the spidroin gene catalogue.</title>
        <authorList>
            <person name="Kono N."/>
            <person name="Nakamura H."/>
            <person name="Ohtoshi R."/>
            <person name="Moran D.A.P."/>
            <person name="Shinohara A."/>
            <person name="Yoshida Y."/>
            <person name="Fujiwara M."/>
            <person name="Mori M."/>
            <person name="Tomita M."/>
            <person name="Arakawa K."/>
        </authorList>
    </citation>
    <scope>NUCLEOTIDE SEQUENCE [LARGE SCALE GENOMIC DNA]</scope>
</reference>
<keyword evidence="2" id="KW-1133">Transmembrane helix</keyword>
<proteinExistence type="predicted"/>
<protein>
    <submittedName>
        <fullName evidence="3">Uncharacterized protein</fullName>
    </submittedName>
</protein>
<evidence type="ECO:0000313" key="3">
    <source>
        <dbReference type="EMBL" id="GBO00646.1"/>
    </source>
</evidence>